<dbReference type="EMBL" id="LGRX02014712">
    <property type="protein sequence ID" value="KAK3264224.1"/>
    <property type="molecule type" value="Genomic_DNA"/>
</dbReference>
<accession>A0AAE0FQL6</accession>
<proteinExistence type="predicted"/>
<keyword evidence="2" id="KW-1185">Reference proteome</keyword>
<gene>
    <name evidence="1" type="ORF">CYMTET_27024</name>
</gene>
<evidence type="ECO:0000313" key="2">
    <source>
        <dbReference type="Proteomes" id="UP001190700"/>
    </source>
</evidence>
<dbReference type="Proteomes" id="UP001190700">
    <property type="component" value="Unassembled WGS sequence"/>
</dbReference>
<evidence type="ECO:0000313" key="1">
    <source>
        <dbReference type="EMBL" id="KAK3264224.1"/>
    </source>
</evidence>
<comment type="caution">
    <text evidence="1">The sequence shown here is derived from an EMBL/GenBank/DDBJ whole genome shotgun (WGS) entry which is preliminary data.</text>
</comment>
<protein>
    <submittedName>
        <fullName evidence="1">Uncharacterized protein</fullName>
    </submittedName>
</protein>
<organism evidence="1 2">
    <name type="scientific">Cymbomonas tetramitiformis</name>
    <dbReference type="NCBI Taxonomy" id="36881"/>
    <lineage>
        <taxon>Eukaryota</taxon>
        <taxon>Viridiplantae</taxon>
        <taxon>Chlorophyta</taxon>
        <taxon>Pyramimonadophyceae</taxon>
        <taxon>Pyramimonadales</taxon>
        <taxon>Pyramimonadaceae</taxon>
        <taxon>Cymbomonas</taxon>
    </lineage>
</organism>
<reference evidence="1 2" key="1">
    <citation type="journal article" date="2015" name="Genome Biol. Evol.">
        <title>Comparative Genomics of a Bacterivorous Green Alga Reveals Evolutionary Causalities and Consequences of Phago-Mixotrophic Mode of Nutrition.</title>
        <authorList>
            <person name="Burns J.A."/>
            <person name="Paasch A."/>
            <person name="Narechania A."/>
            <person name="Kim E."/>
        </authorList>
    </citation>
    <scope>NUCLEOTIDE SEQUENCE [LARGE SCALE GENOMIC DNA]</scope>
    <source>
        <strain evidence="1 2">PLY_AMNH</strain>
    </source>
</reference>
<sequence length="442" mass="47251">MGSALGCADWVAWDLHGVCLLGGMGSVRVRPAGCLVSVGALLAAWPETRGAGILGPRPQPRFKGGWFLDAGVARVVEVFWLDGRVGEGASEEGATATAYFDGNPAREELGGAGTAGQRDIGEATEVGRGSVLRGGVGIRGGGGSEARGWVDGAADMSLEQEGASGRGWGVIKAAGGCLRGLVGWRSPGRVAGGVFGSRGAGGGGNQSGRYIEGQAEAALGWVGRGLGGRGGGVGVAAGLSVDGRAASDFPSLMVPKRVRGLFTEFVMVTLERMRVDTEDVEAYKLFFWRPRPVLQPVRRGMKKGVAQIIKERCTCLLHREWEGLYAKAPKDRRPRLAPATEETLRKLEELRPAGTSRRQDAGRDRRRVLQEQTLELNGKEFHDVMCEPHKTREGTKCGCRHSLPLLPAKADESVMFLKRQYPPVNVPRRQQHPMTHFQQAAV</sequence>
<dbReference type="AlphaFoldDB" id="A0AAE0FQL6"/>
<name>A0AAE0FQL6_9CHLO</name>